<dbReference type="PANTHER" id="PTHR13233:SF20">
    <property type="entry name" value="OS07G0190900 PROTEIN"/>
    <property type="match status" value="1"/>
</dbReference>
<dbReference type="SUPFAM" id="SSF49879">
    <property type="entry name" value="SMAD/FHA domain"/>
    <property type="match status" value="1"/>
</dbReference>
<dbReference type="Proteomes" id="UP000823388">
    <property type="component" value="Chromosome 2K"/>
</dbReference>
<reference evidence="3" key="1">
    <citation type="submission" date="2020-05" db="EMBL/GenBank/DDBJ databases">
        <title>WGS assembly of Panicum virgatum.</title>
        <authorList>
            <person name="Lovell J.T."/>
            <person name="Jenkins J."/>
            <person name="Shu S."/>
            <person name="Juenger T.E."/>
            <person name="Schmutz J."/>
        </authorList>
    </citation>
    <scope>NUCLEOTIDE SEQUENCE</scope>
    <source>
        <strain evidence="3">AP13</strain>
    </source>
</reference>
<dbReference type="SMART" id="SM00240">
    <property type="entry name" value="FHA"/>
    <property type="match status" value="1"/>
</dbReference>
<protein>
    <recommendedName>
        <fullName evidence="2">FHA domain-containing protein</fullName>
    </recommendedName>
</protein>
<dbReference type="AlphaFoldDB" id="A0A8T0VUI1"/>
<dbReference type="InterPro" id="IPR000253">
    <property type="entry name" value="FHA_dom"/>
</dbReference>
<dbReference type="InterPro" id="IPR025999">
    <property type="entry name" value="MCRS_N"/>
</dbReference>
<evidence type="ECO:0000259" key="2">
    <source>
        <dbReference type="PROSITE" id="PS50006"/>
    </source>
</evidence>
<dbReference type="GO" id="GO:0002151">
    <property type="term" value="F:G-quadruplex RNA binding"/>
    <property type="evidence" value="ECO:0007669"/>
    <property type="project" value="InterPro"/>
</dbReference>
<dbReference type="InterPro" id="IPR037912">
    <property type="entry name" value="MCRS1"/>
</dbReference>
<evidence type="ECO:0000313" key="4">
    <source>
        <dbReference type="Proteomes" id="UP000823388"/>
    </source>
</evidence>
<accession>A0A8T0VUI1</accession>
<feature type="region of interest" description="Disordered" evidence="1">
    <location>
        <begin position="255"/>
        <end position="275"/>
    </location>
</feature>
<dbReference type="Gene3D" id="2.60.200.20">
    <property type="match status" value="1"/>
</dbReference>
<name>A0A8T0VUI1_PANVG</name>
<keyword evidence="4" id="KW-1185">Reference proteome</keyword>
<dbReference type="EMBL" id="CM029039">
    <property type="protein sequence ID" value="KAG2640551.1"/>
    <property type="molecule type" value="Genomic_DNA"/>
</dbReference>
<dbReference type="GO" id="GO:0071339">
    <property type="term" value="C:MLL1 complex"/>
    <property type="evidence" value="ECO:0007669"/>
    <property type="project" value="InterPro"/>
</dbReference>
<comment type="caution">
    <text evidence="3">The sequence shown here is derived from an EMBL/GenBank/DDBJ whole genome shotgun (WGS) entry which is preliminary data.</text>
</comment>
<organism evidence="3 4">
    <name type="scientific">Panicum virgatum</name>
    <name type="common">Blackwell switchgrass</name>
    <dbReference type="NCBI Taxonomy" id="38727"/>
    <lineage>
        <taxon>Eukaryota</taxon>
        <taxon>Viridiplantae</taxon>
        <taxon>Streptophyta</taxon>
        <taxon>Embryophyta</taxon>
        <taxon>Tracheophyta</taxon>
        <taxon>Spermatophyta</taxon>
        <taxon>Magnoliopsida</taxon>
        <taxon>Liliopsida</taxon>
        <taxon>Poales</taxon>
        <taxon>Poaceae</taxon>
        <taxon>PACMAD clade</taxon>
        <taxon>Panicoideae</taxon>
        <taxon>Panicodae</taxon>
        <taxon>Paniceae</taxon>
        <taxon>Panicinae</taxon>
        <taxon>Panicum</taxon>
        <taxon>Panicum sect. Hiantes</taxon>
    </lineage>
</organism>
<gene>
    <name evidence="3" type="ORF">PVAP13_2KG103500</name>
</gene>
<dbReference type="InterPro" id="IPR008984">
    <property type="entry name" value="SMAD_FHA_dom_sf"/>
</dbReference>
<feature type="domain" description="FHA" evidence="2">
    <location>
        <begin position="702"/>
        <end position="758"/>
    </location>
</feature>
<evidence type="ECO:0000313" key="3">
    <source>
        <dbReference type="EMBL" id="KAG2640551.1"/>
    </source>
</evidence>
<dbReference type="Pfam" id="PF13325">
    <property type="entry name" value="MCRS_N"/>
    <property type="match status" value="1"/>
</dbReference>
<proteinExistence type="predicted"/>
<dbReference type="Pfam" id="PF00498">
    <property type="entry name" value="FHA"/>
    <property type="match status" value="1"/>
</dbReference>
<dbReference type="PROSITE" id="PS50006">
    <property type="entry name" value="FHA_DOMAIN"/>
    <property type="match status" value="1"/>
</dbReference>
<dbReference type="GO" id="GO:0044545">
    <property type="term" value="C:NSL complex"/>
    <property type="evidence" value="ECO:0007669"/>
    <property type="project" value="TreeGrafter"/>
</dbReference>
<dbReference type="PANTHER" id="PTHR13233">
    <property type="entry name" value="MICROSPHERULE PROTEIN 1"/>
    <property type="match status" value="1"/>
</dbReference>
<dbReference type="GO" id="GO:0045944">
    <property type="term" value="P:positive regulation of transcription by RNA polymerase II"/>
    <property type="evidence" value="ECO:0007669"/>
    <property type="project" value="TreeGrafter"/>
</dbReference>
<sequence>MGTVSAAAEWTAEDDVLLKNAVEAGASLESLAKGAVCFSHKFNLQELQDRWYSLLYDSETSAQASARMAKYEMELSVSDPAKTVKLFNSKKKCFSLCKRKMDSVKNQYYAIRKRVCHEPCSSADFGYVIALCSCNSTDGGGCVCGGNHLVHKVDPPVTAVSDYGFMGGHYSVRKDVHSNGNEQYSFHTEHSDGSMVMDESLHGYADANQLYGYDDMKNSQTSGSSIISTDNRSDLSDQFDHRAKGLNAVLGIDQDQDGEKRGQFSGNSTGGLREPGSVKAIGQKWCSLEPSIPTWSMVLGVNSPDMLTDTRIIEPKTLLLSDDKKMETKISDGLAFQATLDSVIPNSGLGCAAESGGGFMHSHLKGFSQKEDLELLSGELFSDSARDTNQKDFGSHTFDTTNCGNHIDPIQRKQNVADVSGVVIIPASSAVLYPEHNAECMLNTEDFEIPFNDHIPSQSSLEPTSTMDQDSQDDACLVLAQPSSPSPPINLESAILEQNTMVSLNEGSILGNEPPGLHDEFGGKNANMCISARRSVDGGEETTSGFVKHEYCDNLHNLTLNKSIQGPDQMNGKLLSDKPKIGSETAIKSCESSDALPDTEFHNPIGTVSTLSQAEGYDSENSVPNYFDLEALILDQDLIPWDQESDFIQPEVSRFQYPESRKDLIRLEKWACSYMNRSIMSKGAFAVLYGQRLKCYIRDPEVTLGRETGEVHVDIDLGKEGKTNKISRRQAVIKMDDGGTFYIKNIGKPSIFVNSKEVPCNERISLISDSLLEVWSFNLFFLMQLCSEFPLHTNSSFGDKCQWCTKDPYPV</sequence>
<evidence type="ECO:0000256" key="1">
    <source>
        <dbReference type="SAM" id="MobiDB-lite"/>
    </source>
</evidence>
<dbReference type="GO" id="GO:0031011">
    <property type="term" value="C:Ino80 complex"/>
    <property type="evidence" value="ECO:0007669"/>
    <property type="project" value="InterPro"/>
</dbReference>